<evidence type="ECO:0000256" key="1">
    <source>
        <dbReference type="SAM" id="MobiDB-lite"/>
    </source>
</evidence>
<protein>
    <submittedName>
        <fullName evidence="3">Uncharacterized protein</fullName>
    </submittedName>
</protein>
<evidence type="ECO:0000313" key="3">
    <source>
        <dbReference type="RefSeq" id="XP_027080350.1"/>
    </source>
</evidence>
<dbReference type="AlphaFoldDB" id="A0A6P6TQG5"/>
<dbReference type="Proteomes" id="UP001652660">
    <property type="component" value="Chromosome 10c"/>
</dbReference>
<proteinExistence type="predicted"/>
<evidence type="ECO:0000313" key="2">
    <source>
        <dbReference type="Proteomes" id="UP001652660"/>
    </source>
</evidence>
<dbReference type="RefSeq" id="XP_027080350.1">
    <property type="nucleotide sequence ID" value="XM_027224549.2"/>
</dbReference>
<organism evidence="2 3">
    <name type="scientific">Coffea arabica</name>
    <name type="common">Arabian coffee</name>
    <dbReference type="NCBI Taxonomy" id="13443"/>
    <lineage>
        <taxon>Eukaryota</taxon>
        <taxon>Viridiplantae</taxon>
        <taxon>Streptophyta</taxon>
        <taxon>Embryophyta</taxon>
        <taxon>Tracheophyta</taxon>
        <taxon>Spermatophyta</taxon>
        <taxon>Magnoliopsida</taxon>
        <taxon>eudicotyledons</taxon>
        <taxon>Gunneridae</taxon>
        <taxon>Pentapetalae</taxon>
        <taxon>asterids</taxon>
        <taxon>lamiids</taxon>
        <taxon>Gentianales</taxon>
        <taxon>Rubiaceae</taxon>
        <taxon>Ixoroideae</taxon>
        <taxon>Gardenieae complex</taxon>
        <taxon>Bertiereae - Coffeeae clade</taxon>
        <taxon>Coffeeae</taxon>
        <taxon>Coffea</taxon>
    </lineage>
</organism>
<gene>
    <name evidence="3" type="primary">LOC113703248</name>
</gene>
<dbReference type="GeneID" id="113703248"/>
<reference evidence="2" key="1">
    <citation type="journal article" date="2025" name="Foods">
        <title>Unveiling the Microbial Signatures of Arabica Coffee Cherries: Insights into Ripeness Specific Diversity, Functional Traits, and Implications for Quality and Safety.</title>
        <authorList>
            <consortium name="RefSeq"/>
            <person name="Tenea G.N."/>
            <person name="Cifuentes V."/>
            <person name="Reyes P."/>
            <person name="Cevallos-Vallejos M."/>
        </authorList>
    </citation>
    <scope>NUCLEOTIDE SEQUENCE [LARGE SCALE GENOMIC DNA]</scope>
</reference>
<feature type="compositionally biased region" description="Basic residues" evidence="1">
    <location>
        <begin position="102"/>
        <end position="114"/>
    </location>
</feature>
<accession>A0A6P6TQG5</accession>
<sequence>MSSHSKDMEKTQNSSATSADAMLSEIELVVHKIVDGTAMSFYTKVPKVELDEHDIAVEPQQNQPKDSSYDNSIMELNAVDVEVIEELEMFCADSDEIIANFKKRNAKKKKKKNKHSPEDGARDIPCQGPQPRPTELLDAGGYC</sequence>
<keyword evidence="2" id="KW-1185">Reference proteome</keyword>
<reference evidence="3" key="2">
    <citation type="submission" date="2025-08" db="UniProtKB">
        <authorList>
            <consortium name="RefSeq"/>
        </authorList>
    </citation>
    <scope>IDENTIFICATION</scope>
    <source>
        <tissue evidence="3">Leaves</tissue>
    </source>
</reference>
<feature type="region of interest" description="Disordered" evidence="1">
    <location>
        <begin position="102"/>
        <end position="143"/>
    </location>
</feature>
<name>A0A6P6TQG5_COFAR</name>